<gene>
    <name evidence="1" type="ORF">EMPG_17248</name>
</gene>
<evidence type="ECO:0000313" key="1">
    <source>
        <dbReference type="EMBL" id="KLJ07267.1"/>
    </source>
</evidence>
<evidence type="ECO:0000313" key="2">
    <source>
        <dbReference type="Proteomes" id="UP000053573"/>
    </source>
</evidence>
<proteinExistence type="predicted"/>
<reference evidence="2" key="1">
    <citation type="journal article" date="2015" name="PLoS Genet.">
        <title>The dynamic genome and transcriptome of the human fungal pathogen Blastomyces and close relative Emmonsia.</title>
        <authorList>
            <person name="Munoz J.F."/>
            <person name="Gauthier G.M."/>
            <person name="Desjardins C.A."/>
            <person name="Gallo J.E."/>
            <person name="Holder J."/>
            <person name="Sullivan T.D."/>
            <person name="Marty A.J."/>
            <person name="Carmen J.C."/>
            <person name="Chen Z."/>
            <person name="Ding L."/>
            <person name="Gujja S."/>
            <person name="Magrini V."/>
            <person name="Misas E."/>
            <person name="Mitreva M."/>
            <person name="Priest M."/>
            <person name="Saif S."/>
            <person name="Whiston E.A."/>
            <person name="Young S."/>
            <person name="Zeng Q."/>
            <person name="Goldman W.E."/>
            <person name="Mardis E.R."/>
            <person name="Taylor J.W."/>
            <person name="McEwen J.G."/>
            <person name="Clay O.K."/>
            <person name="Klein B.S."/>
            <person name="Cuomo C.A."/>
        </authorList>
    </citation>
    <scope>NUCLEOTIDE SEQUENCE [LARGE SCALE GENOMIC DNA]</scope>
    <source>
        <strain evidence="2">UAMH 139</strain>
    </source>
</reference>
<dbReference type="EMBL" id="LDEV01002861">
    <property type="protein sequence ID" value="KLJ07267.1"/>
    <property type="molecule type" value="Genomic_DNA"/>
</dbReference>
<keyword evidence="2" id="KW-1185">Reference proteome</keyword>
<dbReference type="AlphaFoldDB" id="A0A0H1B8D0"/>
<name>A0A0H1B8D0_9EURO</name>
<dbReference type="Proteomes" id="UP000053573">
    <property type="component" value="Unassembled WGS sequence"/>
</dbReference>
<organism evidence="1 2">
    <name type="scientific">Blastomyces silverae</name>
    <dbReference type="NCBI Taxonomy" id="2060906"/>
    <lineage>
        <taxon>Eukaryota</taxon>
        <taxon>Fungi</taxon>
        <taxon>Dikarya</taxon>
        <taxon>Ascomycota</taxon>
        <taxon>Pezizomycotina</taxon>
        <taxon>Eurotiomycetes</taxon>
        <taxon>Eurotiomycetidae</taxon>
        <taxon>Onygenales</taxon>
        <taxon>Ajellomycetaceae</taxon>
        <taxon>Blastomyces</taxon>
    </lineage>
</organism>
<sequence length="178" mass="19225">MATLAMAILATRRFGSVSWSLVPHKHTAKIPENSSAGGGEINILLLSPGLGALARLQARSREKNHSEEGQVLVPSNSSPLVIPPIMIPGSLTKCEVGMSADWMRLSEIAVLLLQPRKSRHYVKLSHNFFKLRNLIRFGPSPNLVHPHGISSRAGSPIRGAPPLYLHAPPDPQRSAGMS</sequence>
<comment type="caution">
    <text evidence="1">The sequence shown here is derived from an EMBL/GenBank/DDBJ whole genome shotgun (WGS) entry which is preliminary data.</text>
</comment>
<protein>
    <submittedName>
        <fullName evidence="1">Uncharacterized protein</fullName>
    </submittedName>
</protein>
<accession>A0A0H1B8D0</accession>